<accession>A0A815ZKS5</accession>
<keyword evidence="2" id="KW-1185">Reference proteome</keyword>
<proteinExistence type="predicted"/>
<dbReference type="AlphaFoldDB" id="A0A815ZKS5"/>
<protein>
    <submittedName>
        <fullName evidence="1">Uncharacterized protein</fullName>
    </submittedName>
</protein>
<dbReference type="Proteomes" id="UP000663828">
    <property type="component" value="Unassembled WGS sequence"/>
</dbReference>
<name>A0A815ZKS5_ADIRI</name>
<reference evidence="1" key="1">
    <citation type="submission" date="2021-02" db="EMBL/GenBank/DDBJ databases">
        <authorList>
            <person name="Nowell W R."/>
        </authorList>
    </citation>
    <scope>NUCLEOTIDE SEQUENCE</scope>
</reference>
<gene>
    <name evidence="1" type="ORF">XAT740_LOCUS45835</name>
</gene>
<evidence type="ECO:0000313" key="1">
    <source>
        <dbReference type="EMBL" id="CAF1584088.1"/>
    </source>
</evidence>
<dbReference type="EMBL" id="CAJNOR010006054">
    <property type="protein sequence ID" value="CAF1584088.1"/>
    <property type="molecule type" value="Genomic_DNA"/>
</dbReference>
<comment type="caution">
    <text evidence="1">The sequence shown here is derived from an EMBL/GenBank/DDBJ whole genome shotgun (WGS) entry which is preliminary data.</text>
</comment>
<evidence type="ECO:0000313" key="2">
    <source>
        <dbReference type="Proteomes" id="UP000663828"/>
    </source>
</evidence>
<organism evidence="1 2">
    <name type="scientific">Adineta ricciae</name>
    <name type="common">Rotifer</name>
    <dbReference type="NCBI Taxonomy" id="249248"/>
    <lineage>
        <taxon>Eukaryota</taxon>
        <taxon>Metazoa</taxon>
        <taxon>Spiralia</taxon>
        <taxon>Gnathifera</taxon>
        <taxon>Rotifera</taxon>
        <taxon>Eurotatoria</taxon>
        <taxon>Bdelloidea</taxon>
        <taxon>Adinetida</taxon>
        <taxon>Adinetidae</taxon>
        <taxon>Adineta</taxon>
    </lineage>
</organism>
<sequence>MKPNGSANKNASLVVLYNSHYSKNCNHPSINTSKESSTDIRQSTPTNLNRQIIDVNHRTQPNLSSPNIEHVYKIIDQSYSNIPVIYNSIKQTKLDSNFIVSVNDYLDRLKANIYKNLIRRGILLRNGTNHIDNLLYLLRCVCKIAYEQSVTLSQDSTVVQHAVLYTMTAIDYILQHQYPQKKPLLNYILNEYISMWLHENFRVIQEDFSIIAEHGNRQNFSTLCNYRLTHFDQLMKTPSDKLESNHDFIQLYGKPIKAHVKRSEIPITPLYSNQTDNELINLDEIHEKFRKSVANILMIENQVHQQSVTNSTAKIESSVLMELAHEHQTVPPLIESIVLSDQISTTDDVEGHQRSSSSSKSQLISIEQRHQLFSLDEAMSNHNVLSTSLVQEVNESMTIPLTRAVPSSMSSLISMASLKSELSHKNLKGNQEMRSSVRSEGTKNVANHSVLDSNAVLNVEVDELIRFLKGLANSSASLSNQLKSCLDQNQIDPSSIINNISHTLSVDTQDPLFLAEFIRNVRKELQDARIRVSDTAAGDNIDQERIFIQITHDPSRCMPDSKLSPYQNPRCNHHSIEAESMHESELKSGPCYSQSSSNKNYVVTSDSLFYARKSSDKNTHSIIIEHSDDFVGKFC</sequence>